<sequence length="113" mass="12107">MNGTTYSAKLRVKFDKEVSNIKIFQGGSSSVESYTYNLKRKGIVVTAPITVSSSGTCNNYFDISTKTVRGIGNLPAGTGILYNIGGDWFDEMEINASGGGGSVFNFCINDARN</sequence>
<gene>
    <name evidence="1" type="ORF">EU348_00345</name>
</gene>
<protein>
    <recommendedName>
        <fullName evidence="2">PLAT domain-containing protein</fullName>
    </recommendedName>
</protein>
<dbReference type="EMBL" id="CP035532">
    <property type="protein sequence ID" value="QBA19696.1"/>
    <property type="molecule type" value="Genomic_DNA"/>
</dbReference>
<organism evidence="1">
    <name type="scientific">Chryseobacterium indologenes</name>
    <name type="common">Flavobacterium indologenes</name>
    <dbReference type="NCBI Taxonomy" id="253"/>
    <lineage>
        <taxon>Bacteria</taxon>
        <taxon>Pseudomonadati</taxon>
        <taxon>Bacteroidota</taxon>
        <taxon>Flavobacteriia</taxon>
        <taxon>Flavobacteriales</taxon>
        <taxon>Weeksellaceae</taxon>
        <taxon>Chryseobacterium group</taxon>
        <taxon>Chryseobacterium</taxon>
    </lineage>
</organism>
<reference evidence="1" key="1">
    <citation type="submission" date="2019-01" db="EMBL/GenBank/DDBJ databases">
        <title>Whole Genome Sequencing for Putative Detection of Antimicrobial Resistance and Potential Virulence Factors in Chryseobacterium indologenes isolated from Nile Tilapia in Tanzania.</title>
        <authorList>
            <person name="Mwega E."/>
            <person name="Mutoloki S."/>
            <person name="Mugimba K."/>
            <person name="Colquhoun D."/>
            <person name="Mdegela R."/>
            <person name="Evensen O."/>
            <person name="Wasteson Y."/>
        </authorList>
    </citation>
    <scope>NUCLEOTIDE SEQUENCE [LARGE SCALE GENOMIC DNA]</scope>
    <source>
        <strain evidence="1">StR 01</strain>
    </source>
</reference>
<evidence type="ECO:0008006" key="2">
    <source>
        <dbReference type="Google" id="ProtNLM"/>
    </source>
</evidence>
<dbReference type="AlphaFoldDB" id="A0A411DH56"/>
<accession>A0A411DH56</accession>
<proteinExistence type="predicted"/>
<name>A0A411DH56_CHRID</name>
<evidence type="ECO:0000313" key="1">
    <source>
        <dbReference type="EMBL" id="QBA19696.1"/>
    </source>
</evidence>